<comment type="caution">
    <text evidence="1">The sequence shown here is derived from an EMBL/GenBank/DDBJ whole genome shotgun (WGS) entry which is preliminary data.</text>
</comment>
<dbReference type="EMBL" id="JAAEJV010000004">
    <property type="protein sequence ID" value="MBF5058776.1"/>
    <property type="molecule type" value="Genomic_DNA"/>
</dbReference>
<accession>A0ABS0AZ74</accession>
<keyword evidence="2" id="KW-1185">Reference proteome</keyword>
<evidence type="ECO:0000313" key="2">
    <source>
        <dbReference type="Proteomes" id="UP001194714"/>
    </source>
</evidence>
<protein>
    <submittedName>
        <fullName evidence="1">Uncharacterized protein</fullName>
    </submittedName>
</protein>
<dbReference type="InterPro" id="IPR036412">
    <property type="entry name" value="HAD-like_sf"/>
</dbReference>
<dbReference type="Proteomes" id="UP001194714">
    <property type="component" value="Unassembled WGS sequence"/>
</dbReference>
<evidence type="ECO:0000313" key="1">
    <source>
        <dbReference type="EMBL" id="MBF5058776.1"/>
    </source>
</evidence>
<sequence length="251" mass="29037">MVKTMRRSSAVTWSPKGNEDCRDYIHCPLCDWEMIYPKNDERKPALIFLDIDGVLIDAIHPPEVYSKIRETMKELFPYAQESFSGYQQNIATARCFKEEAVACLDKVIEGVEASGQRPLVVLSSSWRHACFLDQHRCDAYGQYKFSKYLCGKTSIDYRSEEMLSVESKLGFEFYEAAEKEYGIQLKDRASAIEFWLRDHGFDPNRANFVVIDDNQMEKLSKFGNRFVTTKWLMNESDADAAIEALTFTNEF</sequence>
<dbReference type="Pfam" id="PF18143">
    <property type="entry name" value="HAD_SAK_2"/>
    <property type="match status" value="1"/>
</dbReference>
<organism evidence="1 2">
    <name type="scientific">Candidatus Neptunichlamydia vexilliferae</name>
    <dbReference type="NCBI Taxonomy" id="1651774"/>
    <lineage>
        <taxon>Bacteria</taxon>
        <taxon>Pseudomonadati</taxon>
        <taxon>Chlamydiota</taxon>
        <taxon>Chlamydiia</taxon>
        <taxon>Parachlamydiales</taxon>
        <taxon>Simkaniaceae</taxon>
        <taxon>Candidatus Neptunichlamydia</taxon>
    </lineage>
</organism>
<gene>
    <name evidence="1" type="ORF">NEPTK9_000275</name>
</gene>
<reference evidence="1 2" key="1">
    <citation type="submission" date="2020-01" db="EMBL/GenBank/DDBJ databases">
        <title>Draft genome sequence of Cand. Neptunochlamydia vexilliferae K9.</title>
        <authorList>
            <person name="Schulz F."/>
            <person name="Koestlbacher S."/>
            <person name="Wascher F."/>
            <person name="Pizzetti I."/>
            <person name="Horn M."/>
        </authorList>
    </citation>
    <scope>NUCLEOTIDE SEQUENCE [LARGE SCALE GENOMIC DNA]</scope>
    <source>
        <strain evidence="1 2">K9</strain>
    </source>
</reference>
<proteinExistence type="predicted"/>
<name>A0ABS0AZ74_9BACT</name>
<dbReference type="SUPFAM" id="SSF56784">
    <property type="entry name" value="HAD-like"/>
    <property type="match status" value="1"/>
</dbReference>